<name>A0A5C8ZU88_9GAMM</name>
<dbReference type="AlphaFoldDB" id="A0A5C8ZU88"/>
<keyword evidence="2" id="KW-0106">Calcium</keyword>
<evidence type="ECO:0000259" key="4">
    <source>
        <dbReference type="Pfam" id="PF05567"/>
    </source>
</evidence>
<comment type="caution">
    <text evidence="5">The sequence shown here is derived from an EMBL/GenBank/DDBJ whole genome shotgun (WGS) entry which is preliminary data.</text>
</comment>
<reference evidence="5 6" key="1">
    <citation type="submission" date="2019-08" db="EMBL/GenBank/DDBJ databases">
        <title>Parahaliea maris sp. nov., isolated from the surface seawater.</title>
        <authorList>
            <person name="Liu Y."/>
        </authorList>
    </citation>
    <scope>NUCLEOTIDE SEQUENCE [LARGE SCALE GENOMIC DNA]</scope>
    <source>
        <strain evidence="5 6">HSLHS9</strain>
    </source>
</reference>
<dbReference type="Proteomes" id="UP000321039">
    <property type="component" value="Unassembled WGS sequence"/>
</dbReference>
<dbReference type="RefSeq" id="WP_148069603.1">
    <property type="nucleotide sequence ID" value="NZ_VRZA01000006.1"/>
</dbReference>
<evidence type="ECO:0000256" key="2">
    <source>
        <dbReference type="ARBA" id="ARBA00022837"/>
    </source>
</evidence>
<keyword evidence="3" id="KW-0732">Signal</keyword>
<feature type="signal peptide" evidence="3">
    <location>
        <begin position="1"/>
        <end position="25"/>
    </location>
</feature>
<gene>
    <name evidence="5" type="ORF">FV139_16730</name>
</gene>
<feature type="chain" id="PRO_5022760516" description="PilY1 beta-propeller domain-containing protein" evidence="3">
    <location>
        <begin position="26"/>
        <end position="1189"/>
    </location>
</feature>
<evidence type="ECO:0000256" key="1">
    <source>
        <dbReference type="ARBA" id="ARBA00022723"/>
    </source>
</evidence>
<dbReference type="EMBL" id="VRZA01000006">
    <property type="protein sequence ID" value="TXS91369.1"/>
    <property type="molecule type" value="Genomic_DNA"/>
</dbReference>
<protein>
    <recommendedName>
        <fullName evidence="4">PilY1 beta-propeller domain-containing protein</fullName>
    </recommendedName>
</protein>
<keyword evidence="1" id="KW-0479">Metal-binding</keyword>
<accession>A0A5C8ZU88</accession>
<keyword evidence="6" id="KW-1185">Reference proteome</keyword>
<feature type="domain" description="PilY1 beta-propeller" evidence="4">
    <location>
        <begin position="695"/>
        <end position="944"/>
    </location>
</feature>
<evidence type="ECO:0000256" key="3">
    <source>
        <dbReference type="SAM" id="SignalP"/>
    </source>
</evidence>
<organism evidence="5 6">
    <name type="scientific">Parahaliea maris</name>
    <dbReference type="NCBI Taxonomy" id="2716870"/>
    <lineage>
        <taxon>Bacteria</taxon>
        <taxon>Pseudomonadati</taxon>
        <taxon>Pseudomonadota</taxon>
        <taxon>Gammaproteobacteria</taxon>
        <taxon>Cellvibrionales</taxon>
        <taxon>Halieaceae</taxon>
        <taxon>Parahaliea</taxon>
    </lineage>
</organism>
<proteinExistence type="predicted"/>
<evidence type="ECO:0000313" key="5">
    <source>
        <dbReference type="EMBL" id="TXS91369.1"/>
    </source>
</evidence>
<evidence type="ECO:0000313" key="6">
    <source>
        <dbReference type="Proteomes" id="UP000321039"/>
    </source>
</evidence>
<dbReference type="Pfam" id="PF05567">
    <property type="entry name" value="T4P_PilY1"/>
    <property type="match status" value="1"/>
</dbReference>
<dbReference type="InterPro" id="IPR008707">
    <property type="entry name" value="B-propeller_PilY1"/>
</dbReference>
<dbReference type="GO" id="GO:0046872">
    <property type="term" value="F:metal ion binding"/>
    <property type="evidence" value="ECO:0007669"/>
    <property type="project" value="UniProtKB-KW"/>
</dbReference>
<sequence length="1189" mass="126675">MDMQLASKWCRALLLGWLVSTPVWADDTDIYLNNSALDTGITRIMLTLDFRSNVGSTICNDASSAACETIMGSRLYPEMDLYGLDGERGADGYPDQDQLDPLSLGNTIADTYWGGTKTNLYDVLRTVLRVVLNDVSQQAASNASIEGVEVGVMVAHEGTCKGAGPGQIPNLKASKPKGCSQGAYVLKGFTDISDPLTSAANLEDLFVKIAAIPEPGIQASWMKSAWNGHSFKIRDIYFEFFRYVTGGAVFNGFLGYDDYNSQENLGNLYETDNDVVFDLLLGLGDQALLSPDVSIMNSYNLGLSLMADDTDNISSATYESPLDPNDACSGLYMINSLFGTTGNSHGDTDTAIGGTAGSGGLGLSLSGGQDAKDAQLVGNMYNVDLGSSTYGAPDVPGVQNLTSYVISDKVRTNTNAIAAAGGTGQAYPLSDPQAALDTLSAIFNEILSVSTTFVAASVPTNVFNRAEVVDNLYFALFQAESEVRWNGNVKKLKIADLEVTDPNGVITTEQIIAQAPLTDPPKRAISNVDGRILTDALTFWTDTTGADVIAADPNAGEVSGKDGRTITRGGAGQQIPGFLPSSTLGADNFVTGARQVFTEDPSSANDLLDLDGSISDADLTALRPYLDPNDAITDGDPERELIKWIRGIDAYDEDGDTVYTDVRPWLMMDPMHSRPLVINYGAREGTSYTANNPDIRLFFGTNDGIFHGIKNTETNGNESGKETFAFIPLELLHWQKTLAANFAQIAEPHPYGMDGIAVSYVYDDDRDGNIEPTDGDYVWVFIGQRRGGDGLYAFDLTDPDDPELMWKVTSGTSGFEQLALTFSTPQAVTLDLGVAGGTPALIFAGGYNGGWSGNSRVGKDAGDANDTIGNAIYVVNAETGALIWKAVGPDGGAAPTNSDSLFYQALMTDSIPSNITVVDTDSNNVVDRAYVGDSGGNVWRVELTEAAYIASGSTVTDETNWYVTKLASFGGAGASDLRFFHGPDYVRTTTYDGVILTSGDRADPRETTVNNYAFAIKDTFQTTNSNAAAIKARTPLVIGDLTDITDLCITGAEAACTSADLSNGWKLELEASGEKGLSQPLTTNGVVLFTTYVPNDGSAGQQCTPSEGTGRVYVVNLSDGSVVFDLSAGGTTTKVDRYSEVGPGIPGDVIPYEDQVLIPGKGIGGKQIFNIPGRDLWRIYWREEDVDQL</sequence>